<dbReference type="PROSITE" id="PS01184">
    <property type="entry name" value="UBIE_2"/>
    <property type="match status" value="1"/>
</dbReference>
<dbReference type="Pfam" id="PF01209">
    <property type="entry name" value="Ubie_methyltran"/>
    <property type="match status" value="1"/>
</dbReference>
<dbReference type="PROSITE" id="PS01183">
    <property type="entry name" value="UBIE_1"/>
    <property type="match status" value="1"/>
</dbReference>
<dbReference type="HAMAP" id="MF_01813">
    <property type="entry name" value="MenG_UbiE_methyltr"/>
    <property type="match status" value="1"/>
</dbReference>
<keyword evidence="3" id="KW-0949">S-adenosyl-L-methionine</keyword>
<dbReference type="EMBL" id="UOFZ01000107">
    <property type="protein sequence ID" value="VAX13282.1"/>
    <property type="molecule type" value="Genomic_DNA"/>
</dbReference>
<dbReference type="PROSITE" id="PS51608">
    <property type="entry name" value="SAM_MT_UBIE"/>
    <property type="match status" value="1"/>
</dbReference>
<reference evidence="4" key="1">
    <citation type="submission" date="2018-06" db="EMBL/GenBank/DDBJ databases">
        <authorList>
            <person name="Zhirakovskaya E."/>
        </authorList>
    </citation>
    <scope>NUCLEOTIDE SEQUENCE</scope>
</reference>
<accession>A0A3B1BB40</accession>
<dbReference type="InterPro" id="IPR004033">
    <property type="entry name" value="UbiE/COQ5_MeTrFase"/>
</dbReference>
<dbReference type="EC" id="2.1.1.201" evidence="4"/>
<proteinExistence type="inferred from homology"/>
<sequence length="248" mass="27935">MKDKTTHFGFTDVPYEEKVRKVAGVFHSVADKYDIMNDLMSFGVHRIWKRFTIELSGVRSGQHVLDLAGGTGDLTARFSRMVGPTGRVVLADINDSMLKVGRERLVDRGIAGNVDYVQANAECLPFPDNEFDCITIAFGLRNVTDKDAALRSMYRVLKPGGQLMVLEFSKPVFKPLNPIYDMYSFKLLPLIGKLVTNDSESYKYLAESIRKHPDQDTLKAMMEEAGFERCDYHNLSAGIVALHRGYKL</sequence>
<dbReference type="NCBIfam" id="TIGR01934">
    <property type="entry name" value="MenG_MenH_UbiE"/>
    <property type="match status" value="1"/>
</dbReference>
<dbReference type="InterPro" id="IPR023576">
    <property type="entry name" value="UbiE/COQ5_MeTrFase_CS"/>
</dbReference>
<protein>
    <submittedName>
        <fullName evidence="4">2-methoxy-6-polyprenyl-1,4-benzoquinol methylase @ Demethylmenaquinone methyltransferase</fullName>
        <ecNumber evidence="4">2.1.1.163</ecNumber>
        <ecNumber evidence="4">2.1.1.201</ecNumber>
    </submittedName>
</protein>
<dbReference type="FunFam" id="3.40.50.150:FF:000014">
    <property type="entry name" value="Ubiquinone/menaquinone biosynthesis C-methyltransferase UbiE"/>
    <property type="match status" value="1"/>
</dbReference>
<dbReference type="Gene3D" id="3.40.50.150">
    <property type="entry name" value="Vaccinia Virus protein VP39"/>
    <property type="match status" value="1"/>
</dbReference>
<organism evidence="4">
    <name type="scientific">hydrothermal vent metagenome</name>
    <dbReference type="NCBI Taxonomy" id="652676"/>
    <lineage>
        <taxon>unclassified sequences</taxon>
        <taxon>metagenomes</taxon>
        <taxon>ecological metagenomes</taxon>
    </lineage>
</organism>
<dbReference type="AlphaFoldDB" id="A0A3B1BB40"/>
<dbReference type="SUPFAM" id="SSF53335">
    <property type="entry name" value="S-adenosyl-L-methionine-dependent methyltransferases"/>
    <property type="match status" value="1"/>
</dbReference>
<keyword evidence="1 4" id="KW-0489">Methyltransferase</keyword>
<evidence type="ECO:0000256" key="3">
    <source>
        <dbReference type="ARBA" id="ARBA00022691"/>
    </source>
</evidence>
<dbReference type="InterPro" id="IPR029063">
    <property type="entry name" value="SAM-dependent_MTases_sf"/>
</dbReference>
<gene>
    <name evidence="4" type="ORF">MNBD_GAMMA24-1133</name>
</gene>
<dbReference type="PANTHER" id="PTHR43591">
    <property type="entry name" value="METHYLTRANSFERASE"/>
    <property type="match status" value="1"/>
</dbReference>
<evidence type="ECO:0000256" key="1">
    <source>
        <dbReference type="ARBA" id="ARBA00022603"/>
    </source>
</evidence>
<evidence type="ECO:0000256" key="2">
    <source>
        <dbReference type="ARBA" id="ARBA00022679"/>
    </source>
</evidence>
<dbReference type="NCBIfam" id="NF001244">
    <property type="entry name" value="PRK00216.1-5"/>
    <property type="match status" value="1"/>
</dbReference>
<dbReference type="GO" id="GO:0008425">
    <property type="term" value="F:2-methoxy-6-polyprenyl-1,4-benzoquinol methyltransferase activity"/>
    <property type="evidence" value="ECO:0007669"/>
    <property type="project" value="UniProtKB-EC"/>
</dbReference>
<dbReference type="NCBIfam" id="NF001240">
    <property type="entry name" value="PRK00216.1-1"/>
    <property type="match status" value="1"/>
</dbReference>
<dbReference type="NCBIfam" id="NF001242">
    <property type="entry name" value="PRK00216.1-3"/>
    <property type="match status" value="1"/>
</dbReference>
<keyword evidence="2 4" id="KW-0808">Transferase</keyword>
<dbReference type="EC" id="2.1.1.163" evidence="4"/>
<evidence type="ECO:0000313" key="4">
    <source>
        <dbReference type="EMBL" id="VAX13282.1"/>
    </source>
</evidence>
<dbReference type="GO" id="GO:0032259">
    <property type="term" value="P:methylation"/>
    <property type="evidence" value="ECO:0007669"/>
    <property type="project" value="UniProtKB-KW"/>
</dbReference>
<name>A0A3B1BB40_9ZZZZ</name>
<dbReference type="GO" id="GO:0043770">
    <property type="term" value="F:demethylmenaquinone methyltransferase activity"/>
    <property type="evidence" value="ECO:0007669"/>
    <property type="project" value="UniProtKB-EC"/>
</dbReference>
<dbReference type="PANTHER" id="PTHR43591:SF24">
    <property type="entry name" value="2-METHOXY-6-POLYPRENYL-1,4-BENZOQUINOL METHYLASE, MITOCHONDRIAL"/>
    <property type="match status" value="1"/>
</dbReference>
<dbReference type="CDD" id="cd02440">
    <property type="entry name" value="AdoMet_MTases"/>
    <property type="match status" value="1"/>
</dbReference>